<keyword evidence="2" id="KW-1185">Reference proteome</keyword>
<evidence type="ECO:0000313" key="1">
    <source>
        <dbReference type="EMBL" id="KAJ8023019.1"/>
    </source>
</evidence>
<dbReference type="AlphaFoldDB" id="A0A9Q0YIW1"/>
<name>A0A9Q0YIW1_HOLLE</name>
<evidence type="ECO:0000313" key="2">
    <source>
        <dbReference type="Proteomes" id="UP001152320"/>
    </source>
</evidence>
<organism evidence="1 2">
    <name type="scientific">Holothuria leucospilota</name>
    <name type="common">Black long sea cucumber</name>
    <name type="synonym">Mertensiothuria leucospilota</name>
    <dbReference type="NCBI Taxonomy" id="206669"/>
    <lineage>
        <taxon>Eukaryota</taxon>
        <taxon>Metazoa</taxon>
        <taxon>Echinodermata</taxon>
        <taxon>Eleutherozoa</taxon>
        <taxon>Echinozoa</taxon>
        <taxon>Holothuroidea</taxon>
        <taxon>Aspidochirotacea</taxon>
        <taxon>Aspidochirotida</taxon>
        <taxon>Holothuriidae</taxon>
        <taxon>Holothuria</taxon>
    </lineage>
</organism>
<sequence length="91" mass="10455">MEGSRTFLQLDHDVLKKLVRKALHNKSNAIHFVVDRQPSVSIKNAERTRRAASGTQQKLIFGQPLPQQWKKFLNDGKKQRGPNRILLPSLE</sequence>
<reference evidence="1" key="1">
    <citation type="submission" date="2021-10" db="EMBL/GenBank/DDBJ databases">
        <title>Tropical sea cucumber genome reveals ecological adaptation and Cuvierian tubules defense mechanism.</title>
        <authorList>
            <person name="Chen T."/>
        </authorList>
    </citation>
    <scope>NUCLEOTIDE SEQUENCE</scope>
    <source>
        <strain evidence="1">Nanhai2018</strain>
        <tissue evidence="1">Muscle</tissue>
    </source>
</reference>
<proteinExistence type="predicted"/>
<dbReference type="Proteomes" id="UP001152320">
    <property type="component" value="Chromosome 20"/>
</dbReference>
<dbReference type="EMBL" id="JAIZAY010000020">
    <property type="protein sequence ID" value="KAJ8023019.1"/>
    <property type="molecule type" value="Genomic_DNA"/>
</dbReference>
<accession>A0A9Q0YIW1</accession>
<comment type="caution">
    <text evidence="1">The sequence shown here is derived from an EMBL/GenBank/DDBJ whole genome shotgun (WGS) entry which is preliminary data.</text>
</comment>
<gene>
    <name evidence="1" type="ORF">HOLleu_38080</name>
</gene>
<protein>
    <submittedName>
        <fullName evidence="1">Uncharacterized protein</fullName>
    </submittedName>
</protein>